<keyword evidence="3" id="KW-1185">Reference proteome</keyword>
<evidence type="ECO:0000313" key="3">
    <source>
        <dbReference type="Proteomes" id="UP000187406"/>
    </source>
</evidence>
<name>A0A1Q3CD92_CEPFO</name>
<accession>A0A1Q3CD92</accession>
<comment type="caution">
    <text evidence="2">The sequence shown here is derived from an EMBL/GenBank/DDBJ whole genome shotgun (WGS) entry which is preliminary data.</text>
</comment>
<reference evidence="3" key="1">
    <citation type="submission" date="2016-04" db="EMBL/GenBank/DDBJ databases">
        <title>Cephalotus genome sequencing.</title>
        <authorList>
            <person name="Fukushima K."/>
            <person name="Hasebe M."/>
            <person name="Fang X."/>
        </authorList>
    </citation>
    <scope>NUCLEOTIDE SEQUENCE [LARGE SCALE GENOMIC DNA]</scope>
    <source>
        <strain evidence="3">cv. St1</strain>
    </source>
</reference>
<organism evidence="2 3">
    <name type="scientific">Cephalotus follicularis</name>
    <name type="common">Albany pitcher plant</name>
    <dbReference type="NCBI Taxonomy" id="3775"/>
    <lineage>
        <taxon>Eukaryota</taxon>
        <taxon>Viridiplantae</taxon>
        <taxon>Streptophyta</taxon>
        <taxon>Embryophyta</taxon>
        <taxon>Tracheophyta</taxon>
        <taxon>Spermatophyta</taxon>
        <taxon>Magnoliopsida</taxon>
        <taxon>eudicotyledons</taxon>
        <taxon>Gunneridae</taxon>
        <taxon>Pentapetalae</taxon>
        <taxon>rosids</taxon>
        <taxon>fabids</taxon>
        <taxon>Oxalidales</taxon>
        <taxon>Cephalotaceae</taxon>
        <taxon>Cephalotus</taxon>
    </lineage>
</organism>
<protein>
    <recommendedName>
        <fullName evidence="1">DUF7746 domain-containing protein</fullName>
    </recommendedName>
</protein>
<dbReference type="PANTHER" id="PTHR33054:SF9">
    <property type="entry name" value="CCHC-TYPE DOMAIN-CONTAINING PROTEIN"/>
    <property type="match status" value="1"/>
</dbReference>
<dbReference type="OrthoDB" id="1735266at2759"/>
<dbReference type="Proteomes" id="UP000187406">
    <property type="component" value="Unassembled WGS sequence"/>
</dbReference>
<dbReference type="PANTHER" id="PTHR33054">
    <property type="entry name" value="CCHC-TYPE DOMAIN-CONTAINING PROTEIN"/>
    <property type="match status" value="1"/>
</dbReference>
<dbReference type="AlphaFoldDB" id="A0A1Q3CD92"/>
<feature type="domain" description="DUF7746" evidence="1">
    <location>
        <begin position="162"/>
        <end position="224"/>
    </location>
</feature>
<sequence length="224" mass="25510">TTTWLTSNNKTIEANHPPSSKIQINIQNSKIQAAPFKLQNEATNVPITTSETNKIIEQNNYTNKYLHTIGSQLCRIENTIQRVNENEVKNTLGASTPRAPQKDKNKIIIVIQEIEASLDDSVQNINNQLSAIITKPLTSYYYRPTYSYLQIEERGKFTQSSYQSGTIYEWNIDGMNYHLINKLQEMTMVSNIHKIKNNSDKAVANLLTVGFTGQLKGWWDNVLT</sequence>
<dbReference type="InParanoid" id="A0A1Q3CD92"/>
<dbReference type="Pfam" id="PF24925">
    <property type="entry name" value="DUF7746"/>
    <property type="match status" value="1"/>
</dbReference>
<evidence type="ECO:0000313" key="2">
    <source>
        <dbReference type="EMBL" id="GAV78190.1"/>
    </source>
</evidence>
<dbReference type="InterPro" id="IPR056648">
    <property type="entry name" value="DUF7746"/>
</dbReference>
<evidence type="ECO:0000259" key="1">
    <source>
        <dbReference type="Pfam" id="PF24925"/>
    </source>
</evidence>
<feature type="non-terminal residue" evidence="2">
    <location>
        <position position="224"/>
    </location>
</feature>
<dbReference type="EMBL" id="BDDD01001757">
    <property type="protein sequence ID" value="GAV78190.1"/>
    <property type="molecule type" value="Genomic_DNA"/>
</dbReference>
<gene>
    <name evidence="2" type="ORF">CFOL_v3_21658</name>
</gene>
<feature type="non-terminal residue" evidence="2">
    <location>
        <position position="1"/>
    </location>
</feature>
<proteinExistence type="predicted"/>